<dbReference type="InterPro" id="IPR050769">
    <property type="entry name" value="NAT_camello-type"/>
</dbReference>
<dbReference type="Proteomes" id="UP000001554">
    <property type="component" value="Chromosome 1"/>
</dbReference>
<accession>A0A9J7LSB4</accession>
<organism evidence="4 5">
    <name type="scientific">Branchiostoma floridae</name>
    <name type="common">Florida lancelet</name>
    <name type="synonym">Amphioxus</name>
    <dbReference type="NCBI Taxonomy" id="7739"/>
    <lineage>
        <taxon>Eukaryota</taxon>
        <taxon>Metazoa</taxon>
        <taxon>Chordata</taxon>
        <taxon>Cephalochordata</taxon>
        <taxon>Leptocardii</taxon>
        <taxon>Amphioxiformes</taxon>
        <taxon>Branchiostomatidae</taxon>
        <taxon>Branchiostoma</taxon>
    </lineage>
</organism>
<dbReference type="Pfam" id="PF00583">
    <property type="entry name" value="Acetyltransf_1"/>
    <property type="match status" value="1"/>
</dbReference>
<keyword evidence="4" id="KW-1185">Reference proteome</keyword>
<dbReference type="CDD" id="cd04301">
    <property type="entry name" value="NAT_SF"/>
    <property type="match status" value="1"/>
</dbReference>
<keyword evidence="2" id="KW-0472">Membrane</keyword>
<evidence type="ECO:0000313" key="5">
    <source>
        <dbReference type="RefSeq" id="XP_035687360.1"/>
    </source>
</evidence>
<dbReference type="GeneID" id="118423353"/>
<dbReference type="InterPro" id="IPR000182">
    <property type="entry name" value="GNAT_dom"/>
</dbReference>
<gene>
    <name evidence="5" type="primary">LOC118423353</name>
</gene>
<dbReference type="AlphaFoldDB" id="A0A9J7LSB4"/>
<dbReference type="PROSITE" id="PS51186">
    <property type="entry name" value="GNAT"/>
    <property type="match status" value="1"/>
</dbReference>
<reference evidence="5" key="2">
    <citation type="submission" date="2025-08" db="UniProtKB">
        <authorList>
            <consortium name="RefSeq"/>
        </authorList>
    </citation>
    <scope>IDENTIFICATION</scope>
    <source>
        <strain evidence="5">S238N-H82</strain>
        <tissue evidence="5">Testes</tissue>
    </source>
</reference>
<dbReference type="PANTHER" id="PTHR13947:SF37">
    <property type="entry name" value="LD18367P"/>
    <property type="match status" value="1"/>
</dbReference>
<evidence type="ECO:0000259" key="3">
    <source>
        <dbReference type="PROSITE" id="PS51186"/>
    </source>
</evidence>
<dbReference type="Gene3D" id="3.40.630.30">
    <property type="match status" value="1"/>
</dbReference>
<reference evidence="4" key="1">
    <citation type="journal article" date="2020" name="Nat. Ecol. Evol.">
        <title>Deeply conserved synteny resolves early events in vertebrate evolution.</title>
        <authorList>
            <person name="Simakov O."/>
            <person name="Marletaz F."/>
            <person name="Yue J.X."/>
            <person name="O'Connell B."/>
            <person name="Jenkins J."/>
            <person name="Brandt A."/>
            <person name="Calef R."/>
            <person name="Tung C.H."/>
            <person name="Huang T.K."/>
            <person name="Schmutz J."/>
            <person name="Satoh N."/>
            <person name="Yu J.K."/>
            <person name="Putnam N.H."/>
            <person name="Green R.E."/>
            <person name="Rokhsar D.S."/>
        </authorList>
    </citation>
    <scope>NUCLEOTIDE SEQUENCE [LARGE SCALE GENOMIC DNA]</scope>
    <source>
        <strain evidence="4">S238N-H82</strain>
    </source>
</reference>
<name>A0A9J7LSB4_BRAFL</name>
<dbReference type="PANTHER" id="PTHR13947">
    <property type="entry name" value="GNAT FAMILY N-ACETYLTRANSFERASE"/>
    <property type="match status" value="1"/>
</dbReference>
<dbReference type="OMA" id="DMEPDAK"/>
<dbReference type="SUPFAM" id="SSF55729">
    <property type="entry name" value="Acyl-CoA N-acyltransferases (Nat)"/>
    <property type="match status" value="1"/>
</dbReference>
<proteinExistence type="predicted"/>
<feature type="domain" description="N-acetyltransferase" evidence="3">
    <location>
        <begin position="76"/>
        <end position="218"/>
    </location>
</feature>
<evidence type="ECO:0000256" key="2">
    <source>
        <dbReference type="SAM" id="Phobius"/>
    </source>
</evidence>
<dbReference type="RefSeq" id="XP_035687360.1">
    <property type="nucleotide sequence ID" value="XM_035831467.1"/>
</dbReference>
<dbReference type="OrthoDB" id="41532at2759"/>
<feature type="transmembrane region" description="Helical" evidence="2">
    <location>
        <begin position="76"/>
        <end position="101"/>
    </location>
</feature>
<evidence type="ECO:0000313" key="4">
    <source>
        <dbReference type="Proteomes" id="UP000001554"/>
    </source>
</evidence>
<keyword evidence="1" id="KW-0808">Transferase</keyword>
<keyword evidence="2" id="KW-0812">Transmembrane</keyword>
<dbReference type="GO" id="GO:0008080">
    <property type="term" value="F:N-acetyltransferase activity"/>
    <property type="evidence" value="ECO:0000318"/>
    <property type="project" value="GO_Central"/>
</dbReference>
<keyword evidence="2" id="KW-1133">Transmembrane helix</keyword>
<evidence type="ECO:0000256" key="1">
    <source>
        <dbReference type="ARBA" id="ARBA00022679"/>
    </source>
</evidence>
<dbReference type="InterPro" id="IPR016181">
    <property type="entry name" value="Acyl_CoA_acyltransferase"/>
</dbReference>
<feature type="transmembrane region" description="Helical" evidence="2">
    <location>
        <begin position="54"/>
        <end position="70"/>
    </location>
</feature>
<sequence length="218" mass="24927">MENDAKNVTIRELRREEEMEARGIVVSGLYRQIVTLDAACKIMLSVIQLKPSPWQVYIMLGLLMAIFYAVSNSVLVSVGLTAVFSIPSSWGLLYCMLWLYVHEARRELDHLYSYYNDKAGSRFWVAVCGGKIAGTVALDRTSDTVAELKRMSVLPEYRRRGVATRLMKRFEEFCRSDGVKETFLTTSFVQLEAVRLYQKCGFVISNTTEVGFRLEKMM</sequence>
<dbReference type="KEGG" id="bfo:118423353"/>
<protein>
    <submittedName>
        <fullName evidence="5">N-acetyltransferase 14-like</fullName>
    </submittedName>
</protein>